<dbReference type="EMBL" id="MU069698">
    <property type="protein sequence ID" value="KAF5835586.1"/>
    <property type="molecule type" value="Genomic_DNA"/>
</dbReference>
<evidence type="ECO:0000313" key="1">
    <source>
        <dbReference type="EMBL" id="KAF5835586.1"/>
    </source>
</evidence>
<accession>A0ABQ7GLU7</accession>
<gene>
    <name evidence="1" type="ORF">DUNSADRAFT_7188</name>
</gene>
<dbReference type="InterPro" id="IPR036378">
    <property type="entry name" value="FAS1_dom_sf"/>
</dbReference>
<dbReference type="SUPFAM" id="SSF82153">
    <property type="entry name" value="FAS1 domain"/>
    <property type="match status" value="1"/>
</dbReference>
<reference evidence="1" key="1">
    <citation type="submission" date="2017-08" db="EMBL/GenBank/DDBJ databases">
        <authorList>
            <person name="Polle J.E."/>
            <person name="Barry K."/>
            <person name="Cushman J."/>
            <person name="Schmutz J."/>
            <person name="Tran D."/>
            <person name="Hathwaick L.T."/>
            <person name="Yim W.C."/>
            <person name="Jenkins J."/>
            <person name="Mckie-Krisberg Z.M."/>
            <person name="Prochnik S."/>
            <person name="Lindquist E."/>
            <person name="Dockter R.B."/>
            <person name="Adam C."/>
            <person name="Molina H."/>
            <person name="Bunkerborg J."/>
            <person name="Jin E."/>
            <person name="Buchheim M."/>
            <person name="Magnuson J."/>
        </authorList>
    </citation>
    <scope>NUCLEOTIDE SEQUENCE</scope>
    <source>
        <strain evidence="1">CCAP 19/18</strain>
    </source>
</reference>
<evidence type="ECO:0000313" key="2">
    <source>
        <dbReference type="Proteomes" id="UP000815325"/>
    </source>
</evidence>
<name>A0ABQ7GLU7_DUNSA</name>
<dbReference type="Gene3D" id="2.30.180.10">
    <property type="entry name" value="FAS1 domain"/>
    <property type="match status" value="1"/>
</dbReference>
<sequence>MGLFQAIAKYAAQQPHAVLSLATEAGARALDAHILPNVQVCDHVLAPVVPIAPQPQSFGPLETKAEEEAMAAGVASPYVADVGWSIKALRQAGITALLNNATAFMPSDTAILHHATEHSVSSADPRLVPTDEALKRYSASNPMAASAATLGSPSDVVLTLESFPEGVSVYSSLTGDRITVTRSGPLLSVSTGSLPGEIIGGKSLPPSSIPEGTSVHTSALGTPLVITKLAGALAVAATFEGVTRTAKVVKTTITSGQLVLHIVDKVLAPLL</sequence>
<comment type="caution">
    <text evidence="1">The sequence shown here is derived from an EMBL/GenBank/DDBJ whole genome shotgun (WGS) entry which is preliminary data.</text>
</comment>
<keyword evidence="2" id="KW-1185">Reference proteome</keyword>
<dbReference type="Proteomes" id="UP000815325">
    <property type="component" value="Unassembled WGS sequence"/>
</dbReference>
<protein>
    <submittedName>
        <fullName evidence="1">Uncharacterized protein</fullName>
    </submittedName>
</protein>
<proteinExistence type="predicted"/>
<organism evidence="1 2">
    <name type="scientific">Dunaliella salina</name>
    <name type="common">Green alga</name>
    <name type="synonym">Protococcus salinus</name>
    <dbReference type="NCBI Taxonomy" id="3046"/>
    <lineage>
        <taxon>Eukaryota</taxon>
        <taxon>Viridiplantae</taxon>
        <taxon>Chlorophyta</taxon>
        <taxon>core chlorophytes</taxon>
        <taxon>Chlorophyceae</taxon>
        <taxon>CS clade</taxon>
        <taxon>Chlamydomonadales</taxon>
        <taxon>Dunaliellaceae</taxon>
        <taxon>Dunaliella</taxon>
    </lineage>
</organism>